<dbReference type="OrthoDB" id="284292at2759"/>
<comment type="caution">
    <text evidence="3">The sequence shown here is derived from an EMBL/GenBank/DDBJ whole genome shotgun (WGS) entry which is preliminary data.</text>
</comment>
<dbReference type="Pfam" id="PF03937">
    <property type="entry name" value="Sdh5"/>
    <property type="match status" value="1"/>
</dbReference>
<dbReference type="PANTHER" id="PTHR12469:SF2">
    <property type="entry name" value="SUCCINATE DEHYDROGENASE ASSEMBLY FACTOR 2, MITOCHONDRIAL"/>
    <property type="match status" value="1"/>
</dbReference>
<dbReference type="SUPFAM" id="SSF109910">
    <property type="entry name" value="YgfY-like"/>
    <property type="match status" value="1"/>
</dbReference>
<keyword evidence="4" id="KW-1185">Reference proteome</keyword>
<evidence type="ECO:0000313" key="3">
    <source>
        <dbReference type="EMBL" id="PSC68645.1"/>
    </source>
</evidence>
<evidence type="ECO:0000256" key="2">
    <source>
        <dbReference type="ARBA" id="ARBA00023186"/>
    </source>
</evidence>
<dbReference type="GO" id="GO:0034553">
    <property type="term" value="P:mitochondrial respiratory chain complex II assembly"/>
    <property type="evidence" value="ECO:0007669"/>
    <property type="project" value="TreeGrafter"/>
</dbReference>
<dbReference type="GO" id="GO:0005739">
    <property type="term" value="C:mitochondrion"/>
    <property type="evidence" value="ECO:0007669"/>
    <property type="project" value="TreeGrafter"/>
</dbReference>
<dbReference type="EMBL" id="LHPF02000035">
    <property type="protein sequence ID" value="PSC68645.1"/>
    <property type="molecule type" value="Genomic_DNA"/>
</dbReference>
<keyword evidence="2" id="KW-0143">Chaperone</keyword>
<dbReference type="PANTHER" id="PTHR12469">
    <property type="entry name" value="PROTEIN EMI5 HOMOLOG, MITOCHONDRIAL"/>
    <property type="match status" value="1"/>
</dbReference>
<dbReference type="Proteomes" id="UP000239649">
    <property type="component" value="Unassembled WGS sequence"/>
</dbReference>
<name>A0A2P6V3I6_9CHLO</name>
<keyword evidence="1" id="KW-0496">Mitochondrion</keyword>
<dbReference type="FunFam" id="1.10.150.250:FF:000004">
    <property type="entry name" value="Succinate dehydrogenase assembly factor 2, mitochondrial"/>
    <property type="match status" value="1"/>
</dbReference>
<evidence type="ECO:0000256" key="1">
    <source>
        <dbReference type="ARBA" id="ARBA00023128"/>
    </source>
</evidence>
<gene>
    <name evidence="3" type="ORF">C2E20_7781</name>
</gene>
<evidence type="ECO:0000313" key="4">
    <source>
        <dbReference type="Proteomes" id="UP000239649"/>
    </source>
</evidence>
<dbReference type="InterPro" id="IPR036714">
    <property type="entry name" value="SDH_sf"/>
</dbReference>
<dbReference type="GO" id="GO:0006121">
    <property type="term" value="P:mitochondrial electron transport, succinate to ubiquinone"/>
    <property type="evidence" value="ECO:0007669"/>
    <property type="project" value="TreeGrafter"/>
</dbReference>
<protein>
    <submittedName>
        <fullName evidence="3">Ankyrin repeat family</fullName>
    </submittedName>
</protein>
<organism evidence="3 4">
    <name type="scientific">Micractinium conductrix</name>
    <dbReference type="NCBI Taxonomy" id="554055"/>
    <lineage>
        <taxon>Eukaryota</taxon>
        <taxon>Viridiplantae</taxon>
        <taxon>Chlorophyta</taxon>
        <taxon>core chlorophytes</taxon>
        <taxon>Trebouxiophyceae</taxon>
        <taxon>Chlorellales</taxon>
        <taxon>Chlorellaceae</taxon>
        <taxon>Chlorella clade</taxon>
        <taxon>Micractinium</taxon>
    </lineage>
</organism>
<dbReference type="GO" id="GO:0006099">
    <property type="term" value="P:tricarboxylic acid cycle"/>
    <property type="evidence" value="ECO:0007669"/>
    <property type="project" value="TreeGrafter"/>
</dbReference>
<sequence>MQRLATVATLAPGALVAVAGRATGLLAGQRLSAAALHASIVQLDGKAASAEDEVQRKAMVNRMLYRARQRGFLELDLLIGMWAERELPRMSSDMVQDLEVVLDQENPYMFKWLTGQDEAPAAMQQNKAYVALQAQVKAMLDTHHSVPGAAQDGAAKEWVRGWTDTGTEMGPRPPTTGQAQ</sequence>
<dbReference type="Gene3D" id="1.10.150.250">
    <property type="entry name" value="Flavinator of succinate dehydrogenase"/>
    <property type="match status" value="1"/>
</dbReference>
<accession>A0A2P6V3I6</accession>
<reference evidence="3 4" key="1">
    <citation type="journal article" date="2018" name="Plant J.">
        <title>Genome sequences of Chlorella sorokiniana UTEX 1602 and Micractinium conductrix SAG 241.80: implications to maltose excretion by a green alga.</title>
        <authorList>
            <person name="Arriola M.B."/>
            <person name="Velmurugan N."/>
            <person name="Zhang Y."/>
            <person name="Plunkett M.H."/>
            <person name="Hondzo H."/>
            <person name="Barney B.M."/>
        </authorList>
    </citation>
    <scope>NUCLEOTIDE SEQUENCE [LARGE SCALE GENOMIC DNA]</scope>
    <source>
        <strain evidence="3 4">SAG 241.80</strain>
    </source>
</reference>
<dbReference type="InterPro" id="IPR005631">
    <property type="entry name" value="SDH"/>
</dbReference>
<dbReference type="STRING" id="554055.A0A2P6V3I6"/>
<dbReference type="AlphaFoldDB" id="A0A2P6V3I6"/>
<proteinExistence type="predicted"/>